<feature type="transmembrane region" description="Helical" evidence="1">
    <location>
        <begin position="163"/>
        <end position="185"/>
    </location>
</feature>
<keyword evidence="1 2" id="KW-0812">Transmembrane</keyword>
<evidence type="ECO:0000313" key="3">
    <source>
        <dbReference type="Proteomes" id="UP000061010"/>
    </source>
</evidence>
<protein>
    <submittedName>
        <fullName evidence="2">Transmembrane protein</fullName>
    </submittedName>
</protein>
<evidence type="ECO:0000313" key="2">
    <source>
        <dbReference type="EMBL" id="ALJ29337.1"/>
    </source>
</evidence>
<feature type="transmembrane region" description="Helical" evidence="1">
    <location>
        <begin position="224"/>
        <end position="243"/>
    </location>
</feature>
<feature type="transmembrane region" description="Helical" evidence="1">
    <location>
        <begin position="42"/>
        <end position="60"/>
    </location>
</feature>
<feature type="transmembrane region" description="Helical" evidence="1">
    <location>
        <begin position="138"/>
        <end position="157"/>
    </location>
</feature>
<sequence>MQTRPRLGASKVPEVTLAFWITKILATTLGEVGGDAVTMSMGLGYLAGTALFAVVFAAAVAAQIRASGFRPWLYWAAIIASTTVGTTLADYLDRSLGIGYGGGSSVLLALLLGTLFCWQRSTGSVSVVDINSRRSELFYWLTITFSQTLGTALGDWAADTRGLGYAGGMVLFGGLLALVAALHLTTRLSRTLLFWAAFILTRPLGAVVGDFLDKPLDHGGLALSRYAASLVLLMAIVACIALLPQRAARRAH</sequence>
<keyword evidence="1" id="KW-0472">Membrane</keyword>
<reference evidence="2 3" key="1">
    <citation type="journal article" date="2015" name="Genome Announc.">
        <title>Complete Genome Sequencing of Stenotrophomonas acidaminiphila ZAC14D2_NAIMI4_2, a Multidrug-Resistant Strain Isolated from Sediments of a Polluted River in Mexico, Uncovers New Antibiotic Resistance Genes and a Novel Class-II Lasso Peptide Biosynthesis Gene Cluster.</title>
        <authorList>
            <person name="Vinuesa P."/>
            <person name="Ochoa-Sanchez L.E."/>
        </authorList>
    </citation>
    <scope>NUCLEOTIDE SEQUENCE [LARGE SCALE GENOMIC DNA]</scope>
    <source>
        <strain evidence="2 3">ZAC14D2_NAIMI4_2</strain>
    </source>
</reference>
<keyword evidence="1" id="KW-1133">Transmembrane helix</keyword>
<feature type="transmembrane region" description="Helical" evidence="1">
    <location>
        <begin position="12"/>
        <end position="30"/>
    </location>
</feature>
<feature type="transmembrane region" description="Helical" evidence="1">
    <location>
        <begin position="98"/>
        <end position="118"/>
    </location>
</feature>
<dbReference type="Pfam" id="PF03988">
    <property type="entry name" value="DUF347"/>
    <property type="match status" value="4"/>
</dbReference>
<name>A0A0S1B2S6_9GAMM</name>
<organism evidence="2 3">
    <name type="scientific">Stenotrophomonas acidaminiphila</name>
    <dbReference type="NCBI Taxonomy" id="128780"/>
    <lineage>
        <taxon>Bacteria</taxon>
        <taxon>Pseudomonadati</taxon>
        <taxon>Pseudomonadota</taxon>
        <taxon>Gammaproteobacteria</taxon>
        <taxon>Lysobacterales</taxon>
        <taxon>Lysobacteraceae</taxon>
        <taxon>Stenotrophomonas</taxon>
    </lineage>
</organism>
<keyword evidence="3" id="KW-1185">Reference proteome</keyword>
<dbReference type="AlphaFoldDB" id="A0A0S1B2S6"/>
<dbReference type="PATRIC" id="fig|128780.6.peg.3023"/>
<dbReference type="OrthoDB" id="9794709at2"/>
<dbReference type="EMBL" id="CP012900">
    <property type="protein sequence ID" value="ALJ29337.1"/>
    <property type="molecule type" value="Genomic_DNA"/>
</dbReference>
<dbReference type="InterPro" id="IPR007136">
    <property type="entry name" value="DUF347"/>
</dbReference>
<dbReference type="KEGG" id="sacz:AOT14_29850"/>
<feature type="transmembrane region" description="Helical" evidence="1">
    <location>
        <begin position="72"/>
        <end position="92"/>
    </location>
</feature>
<gene>
    <name evidence="2" type="ORF">AOT14_29850</name>
</gene>
<accession>A0A0S1B2S6</accession>
<proteinExistence type="predicted"/>
<evidence type="ECO:0000256" key="1">
    <source>
        <dbReference type="SAM" id="Phobius"/>
    </source>
</evidence>
<feature type="transmembrane region" description="Helical" evidence="1">
    <location>
        <begin position="192"/>
        <end position="212"/>
    </location>
</feature>
<dbReference type="Proteomes" id="UP000061010">
    <property type="component" value="Chromosome"/>
</dbReference>